<evidence type="ECO:0000256" key="6">
    <source>
        <dbReference type="SAM" id="Coils"/>
    </source>
</evidence>
<keyword evidence="4" id="KW-0804">Transcription</keyword>
<evidence type="ECO:0000313" key="8">
    <source>
        <dbReference type="EMBL" id="KAK8486223.1"/>
    </source>
</evidence>
<evidence type="ECO:0000256" key="2">
    <source>
        <dbReference type="ARBA" id="ARBA00023015"/>
    </source>
</evidence>
<comment type="caution">
    <text evidence="8">The sequence shown here is derived from an EMBL/GenBank/DDBJ whole genome shotgun (WGS) entry which is preliminary data.</text>
</comment>
<dbReference type="Pfam" id="PF02362">
    <property type="entry name" value="B3"/>
    <property type="match status" value="1"/>
</dbReference>
<dbReference type="Proteomes" id="UP001396334">
    <property type="component" value="Unassembled WGS sequence"/>
</dbReference>
<sequence length="319" mass="36188">MELIVVKSLKRTNIQQKRLTLPSKFLESLPPLSGDKHMADFQVRDECGRAWKFRIYTRKRNNKCLKPVLTKGWREFVCSKQLCVGDRVAFYMDKKGDSVRYRVGVEKDVKTCVVFGSTPAPVRMDSEATKSANEEVGRMEMKMEALEEKFSLMENHIARMNSNMGRFLHKIGGSSNVLGSEQRNVIREQETKKQNTTSQCSDEPDDTLCQVMGEEKGDCVETSRMGAGRTGVFGSRPGRAAALVGMASEAESCANEEVRQMVAKMEAMQEKYSLMENHLATMTSNMEKFLHNNAGSSNLFTRVLGRLKFTFWFGWYFSV</sequence>
<proteinExistence type="predicted"/>
<organism evidence="8 9">
    <name type="scientific">Hibiscus sabdariffa</name>
    <name type="common">roselle</name>
    <dbReference type="NCBI Taxonomy" id="183260"/>
    <lineage>
        <taxon>Eukaryota</taxon>
        <taxon>Viridiplantae</taxon>
        <taxon>Streptophyta</taxon>
        <taxon>Embryophyta</taxon>
        <taxon>Tracheophyta</taxon>
        <taxon>Spermatophyta</taxon>
        <taxon>Magnoliopsida</taxon>
        <taxon>eudicotyledons</taxon>
        <taxon>Gunneridae</taxon>
        <taxon>Pentapetalae</taxon>
        <taxon>rosids</taxon>
        <taxon>malvids</taxon>
        <taxon>Malvales</taxon>
        <taxon>Malvaceae</taxon>
        <taxon>Malvoideae</taxon>
        <taxon>Hibiscus</taxon>
    </lineage>
</organism>
<keyword evidence="5" id="KW-0539">Nucleus</keyword>
<protein>
    <recommendedName>
        <fullName evidence="7">TF-B3 domain-containing protein</fullName>
    </recommendedName>
</protein>
<dbReference type="InterPro" id="IPR044800">
    <property type="entry name" value="LEC2-like"/>
</dbReference>
<dbReference type="PROSITE" id="PS50863">
    <property type="entry name" value="B3"/>
    <property type="match status" value="1"/>
</dbReference>
<dbReference type="Gene3D" id="2.40.330.10">
    <property type="entry name" value="DNA-binding pseudobarrel domain"/>
    <property type="match status" value="1"/>
</dbReference>
<keyword evidence="9" id="KW-1185">Reference proteome</keyword>
<dbReference type="SMART" id="SM01019">
    <property type="entry name" value="B3"/>
    <property type="match status" value="1"/>
</dbReference>
<accession>A0ABR1ZZR3</accession>
<evidence type="ECO:0000313" key="9">
    <source>
        <dbReference type="Proteomes" id="UP001396334"/>
    </source>
</evidence>
<feature type="domain" description="TF-B3" evidence="7">
    <location>
        <begin position="4"/>
        <end position="109"/>
    </location>
</feature>
<evidence type="ECO:0000256" key="5">
    <source>
        <dbReference type="ARBA" id="ARBA00023242"/>
    </source>
</evidence>
<dbReference type="InterPro" id="IPR015300">
    <property type="entry name" value="DNA-bd_pseudobarrel_sf"/>
</dbReference>
<dbReference type="PANTHER" id="PTHR31140:SF145">
    <property type="entry name" value="TF-B3 DOMAIN-CONTAINING PROTEIN"/>
    <property type="match status" value="1"/>
</dbReference>
<reference evidence="8 9" key="1">
    <citation type="journal article" date="2024" name="G3 (Bethesda)">
        <title>Genome assembly of Hibiscus sabdariffa L. provides insights into metabolisms of medicinal natural products.</title>
        <authorList>
            <person name="Kim T."/>
        </authorList>
    </citation>
    <scope>NUCLEOTIDE SEQUENCE [LARGE SCALE GENOMIC DNA]</scope>
    <source>
        <strain evidence="8">TK-2024</strain>
        <tissue evidence="8">Old leaves</tissue>
    </source>
</reference>
<dbReference type="SUPFAM" id="SSF101936">
    <property type="entry name" value="DNA-binding pseudobarrel domain"/>
    <property type="match status" value="1"/>
</dbReference>
<comment type="subcellular location">
    <subcellularLocation>
        <location evidence="1">Nucleus</location>
    </subcellularLocation>
</comment>
<evidence type="ECO:0000256" key="3">
    <source>
        <dbReference type="ARBA" id="ARBA00023125"/>
    </source>
</evidence>
<gene>
    <name evidence="8" type="ORF">V6N11_012965</name>
</gene>
<name>A0ABR1ZZR3_9ROSI</name>
<evidence type="ECO:0000256" key="1">
    <source>
        <dbReference type="ARBA" id="ARBA00004123"/>
    </source>
</evidence>
<dbReference type="PANTHER" id="PTHR31140">
    <property type="entry name" value="B3 DOMAIN-CONTAINING TRANSCRIPTION FACTOR ABI3"/>
    <property type="match status" value="1"/>
</dbReference>
<evidence type="ECO:0000256" key="4">
    <source>
        <dbReference type="ARBA" id="ARBA00023163"/>
    </source>
</evidence>
<dbReference type="EMBL" id="JBBPBN010000452">
    <property type="protein sequence ID" value="KAK8486223.1"/>
    <property type="molecule type" value="Genomic_DNA"/>
</dbReference>
<feature type="coiled-coil region" evidence="6">
    <location>
        <begin position="129"/>
        <end position="163"/>
    </location>
</feature>
<evidence type="ECO:0000259" key="7">
    <source>
        <dbReference type="PROSITE" id="PS50863"/>
    </source>
</evidence>
<keyword evidence="3" id="KW-0238">DNA-binding</keyword>
<dbReference type="InterPro" id="IPR003340">
    <property type="entry name" value="B3_DNA-bd"/>
</dbReference>
<keyword evidence="2" id="KW-0805">Transcription regulation</keyword>
<dbReference type="CDD" id="cd10017">
    <property type="entry name" value="B3_DNA"/>
    <property type="match status" value="1"/>
</dbReference>
<keyword evidence="6" id="KW-0175">Coiled coil</keyword>